<protein>
    <submittedName>
        <fullName evidence="2">MerC domain-containing protein</fullName>
    </submittedName>
</protein>
<dbReference type="RefSeq" id="WP_234866427.1">
    <property type="nucleotide sequence ID" value="NZ_JAKEVY010000003.1"/>
</dbReference>
<dbReference type="EMBL" id="JAKEVY010000003">
    <property type="protein sequence ID" value="MCF1715474.1"/>
    <property type="molecule type" value="Genomic_DNA"/>
</dbReference>
<dbReference type="Pfam" id="PF03203">
    <property type="entry name" value="MerC"/>
    <property type="match status" value="1"/>
</dbReference>
<evidence type="ECO:0000313" key="2">
    <source>
        <dbReference type="EMBL" id="MCF1715474.1"/>
    </source>
</evidence>
<feature type="transmembrane region" description="Helical" evidence="1">
    <location>
        <begin position="94"/>
        <end position="111"/>
    </location>
</feature>
<comment type="caution">
    <text evidence="2">The sequence shown here is derived from an EMBL/GenBank/DDBJ whole genome shotgun (WGS) entry which is preliminary data.</text>
</comment>
<dbReference type="Proteomes" id="UP001200145">
    <property type="component" value="Unassembled WGS sequence"/>
</dbReference>
<organism evidence="2 3">
    <name type="scientific">Flavihumibacter fluminis</name>
    <dbReference type="NCBI Taxonomy" id="2909236"/>
    <lineage>
        <taxon>Bacteria</taxon>
        <taxon>Pseudomonadati</taxon>
        <taxon>Bacteroidota</taxon>
        <taxon>Chitinophagia</taxon>
        <taxon>Chitinophagales</taxon>
        <taxon>Chitinophagaceae</taxon>
        <taxon>Flavihumibacter</taxon>
    </lineage>
</organism>
<feature type="transmembrane region" description="Helical" evidence="1">
    <location>
        <begin position="12"/>
        <end position="35"/>
    </location>
</feature>
<proteinExistence type="predicted"/>
<keyword evidence="1" id="KW-0472">Membrane</keyword>
<sequence>MSFKINWDALGIATSIACAIHCAVLPLILTSLPIFGTNIIDNEAFEYFMILVAFIIGANALWHGYKRHHHKTSPYILFGIGILLLLAKQLWHEWQLWFLVPAVIAIVYAHFRNYQLCRRANHCHTSDCNH</sequence>
<evidence type="ECO:0000313" key="3">
    <source>
        <dbReference type="Proteomes" id="UP001200145"/>
    </source>
</evidence>
<feature type="transmembrane region" description="Helical" evidence="1">
    <location>
        <begin position="47"/>
        <end position="65"/>
    </location>
</feature>
<keyword evidence="1" id="KW-1133">Transmembrane helix</keyword>
<keyword evidence="1" id="KW-0812">Transmembrane</keyword>
<name>A0ABS9BJT1_9BACT</name>
<keyword evidence="3" id="KW-1185">Reference proteome</keyword>
<dbReference type="InterPro" id="IPR004891">
    <property type="entry name" value="Mercury-R_MerC"/>
</dbReference>
<gene>
    <name evidence="2" type="ORF">L0U88_12630</name>
</gene>
<feature type="transmembrane region" description="Helical" evidence="1">
    <location>
        <begin position="72"/>
        <end position="88"/>
    </location>
</feature>
<evidence type="ECO:0000256" key="1">
    <source>
        <dbReference type="SAM" id="Phobius"/>
    </source>
</evidence>
<accession>A0ABS9BJT1</accession>
<reference evidence="2 3" key="1">
    <citation type="submission" date="2022-01" db="EMBL/GenBank/DDBJ databases">
        <title>Flavihumibacter sp. nov., isolated from sediment of a river.</title>
        <authorList>
            <person name="Liu H."/>
        </authorList>
    </citation>
    <scope>NUCLEOTIDE SEQUENCE [LARGE SCALE GENOMIC DNA]</scope>
    <source>
        <strain evidence="2 3">RY-1</strain>
    </source>
</reference>